<dbReference type="RefSeq" id="WP_133868557.1">
    <property type="nucleotide sequence ID" value="NZ_SOAU01000001.1"/>
</dbReference>
<reference evidence="4 5" key="1">
    <citation type="submission" date="2019-03" db="EMBL/GenBank/DDBJ databases">
        <title>Sequencing the genomes of 1000 actinobacteria strains.</title>
        <authorList>
            <person name="Klenk H.-P."/>
        </authorList>
    </citation>
    <scope>NUCLEOTIDE SEQUENCE [LARGE SCALE GENOMIC DNA]</scope>
    <source>
        <strain evidence="4 5">DSM 18936</strain>
    </source>
</reference>
<dbReference type="InterPro" id="IPR009100">
    <property type="entry name" value="AcylCoA_DH/oxidase_NM_dom_sf"/>
</dbReference>
<dbReference type="Gene3D" id="1.10.540.10">
    <property type="entry name" value="Acyl-CoA dehydrogenase/oxidase, N-terminal domain"/>
    <property type="match status" value="1"/>
</dbReference>
<keyword evidence="1" id="KW-0560">Oxidoreductase</keyword>
<dbReference type="SUPFAM" id="SSF47203">
    <property type="entry name" value="Acyl-CoA dehydrogenase C-terminal domain-like"/>
    <property type="match status" value="1"/>
</dbReference>
<evidence type="ECO:0000259" key="2">
    <source>
        <dbReference type="Pfam" id="PF02771"/>
    </source>
</evidence>
<name>A0A4R7I014_9ACTN</name>
<dbReference type="AlphaFoldDB" id="A0A4R7I014"/>
<dbReference type="OrthoDB" id="3402961at2"/>
<accession>A0A4R7I014</accession>
<proteinExistence type="predicted"/>
<dbReference type="PANTHER" id="PTHR43884:SF12">
    <property type="entry name" value="ISOVALERYL-COA DEHYDROGENASE, MITOCHONDRIAL-RELATED"/>
    <property type="match status" value="1"/>
</dbReference>
<protein>
    <submittedName>
        <fullName evidence="4">Alkylation response protein AidB-like acyl-CoA dehydrogenase</fullName>
    </submittedName>
</protein>
<gene>
    <name evidence="4" type="ORF">BDK89_1741</name>
</gene>
<feature type="domain" description="Acyl-CoA dehydrogenase C-terminal" evidence="3">
    <location>
        <begin position="217"/>
        <end position="349"/>
    </location>
</feature>
<feature type="domain" description="Acyl-CoA dehydrogenase/oxidase N-terminal" evidence="2">
    <location>
        <begin position="9"/>
        <end position="82"/>
    </location>
</feature>
<keyword evidence="5" id="KW-1185">Reference proteome</keyword>
<dbReference type="PIRSF" id="PIRSF016578">
    <property type="entry name" value="HsaA"/>
    <property type="match status" value="1"/>
</dbReference>
<comment type="caution">
    <text evidence="4">The sequence shown here is derived from an EMBL/GenBank/DDBJ whole genome shotgun (WGS) entry which is preliminary data.</text>
</comment>
<dbReference type="Proteomes" id="UP000294558">
    <property type="component" value="Unassembled WGS sequence"/>
</dbReference>
<evidence type="ECO:0000259" key="3">
    <source>
        <dbReference type="Pfam" id="PF08028"/>
    </source>
</evidence>
<dbReference type="Gene3D" id="2.40.110.10">
    <property type="entry name" value="Butyryl-CoA Dehydrogenase, subunit A, domain 2"/>
    <property type="match status" value="1"/>
</dbReference>
<organism evidence="4 5">
    <name type="scientific">Ilumatobacter fluminis</name>
    <dbReference type="NCBI Taxonomy" id="467091"/>
    <lineage>
        <taxon>Bacteria</taxon>
        <taxon>Bacillati</taxon>
        <taxon>Actinomycetota</taxon>
        <taxon>Acidimicrobiia</taxon>
        <taxon>Acidimicrobiales</taxon>
        <taxon>Ilumatobacteraceae</taxon>
        <taxon>Ilumatobacter</taxon>
    </lineage>
</organism>
<dbReference type="SUPFAM" id="SSF56645">
    <property type="entry name" value="Acyl-CoA dehydrogenase NM domain-like"/>
    <property type="match status" value="1"/>
</dbReference>
<evidence type="ECO:0000256" key="1">
    <source>
        <dbReference type="ARBA" id="ARBA00023002"/>
    </source>
</evidence>
<sequence>MGSSTIEHAAKVARDNAVEAERLRRLPEATVDALADAGALTLCLPASYGGTGLGPLAMIDAVAEIAAGDASAGWCAGIASVTSSLAIFLDSAVAASVFDTPSVASGGVFAPNGRGVVEGDSVRVTGRWQWGSGTQHCAWIVGGAMCDDGTQRICFFRSDDVDFHDTWHVGGMRGTGSLDFSVDGVTVPLDHTIRVGVDQPTVDDPVARFPNFTLLALGIAATGIGNARRALDELRDLAVGKTPQFSSKTLAQSGFAQTEFARAEARWRAARALLRTEVGAAWDAAVAGRPVDVDARVAMRLAAAHAASECVGVATAAYELAGGSAVYDTSTLGRCVRDAHVVTQHIMVAPKLNETLGKHLLGAEFDARMI</sequence>
<evidence type="ECO:0000313" key="4">
    <source>
        <dbReference type="EMBL" id="TDT16159.1"/>
    </source>
</evidence>
<dbReference type="PANTHER" id="PTHR43884">
    <property type="entry name" value="ACYL-COA DEHYDROGENASE"/>
    <property type="match status" value="1"/>
</dbReference>
<dbReference type="InterPro" id="IPR037069">
    <property type="entry name" value="AcylCoA_DH/ox_N_sf"/>
</dbReference>
<dbReference type="EMBL" id="SOAU01000001">
    <property type="protein sequence ID" value="TDT16159.1"/>
    <property type="molecule type" value="Genomic_DNA"/>
</dbReference>
<dbReference type="InterPro" id="IPR013786">
    <property type="entry name" value="AcylCoA_DH/ox_N"/>
</dbReference>
<dbReference type="InterPro" id="IPR046373">
    <property type="entry name" value="Acyl-CoA_Oxase/DH_mid-dom_sf"/>
</dbReference>
<evidence type="ECO:0000313" key="5">
    <source>
        <dbReference type="Proteomes" id="UP000294558"/>
    </source>
</evidence>
<dbReference type="InterPro" id="IPR036250">
    <property type="entry name" value="AcylCo_DH-like_C"/>
</dbReference>
<dbReference type="InterPro" id="IPR013107">
    <property type="entry name" value="Acyl-CoA_DH_C"/>
</dbReference>
<dbReference type="Pfam" id="PF02771">
    <property type="entry name" value="Acyl-CoA_dh_N"/>
    <property type="match status" value="1"/>
</dbReference>
<dbReference type="Gene3D" id="1.20.140.10">
    <property type="entry name" value="Butyryl-CoA Dehydrogenase, subunit A, domain 3"/>
    <property type="match status" value="1"/>
</dbReference>
<dbReference type="GO" id="GO:0050660">
    <property type="term" value="F:flavin adenine dinucleotide binding"/>
    <property type="evidence" value="ECO:0007669"/>
    <property type="project" value="InterPro"/>
</dbReference>
<dbReference type="Pfam" id="PF08028">
    <property type="entry name" value="Acyl-CoA_dh_2"/>
    <property type="match status" value="1"/>
</dbReference>
<dbReference type="GO" id="GO:0003995">
    <property type="term" value="F:acyl-CoA dehydrogenase activity"/>
    <property type="evidence" value="ECO:0007669"/>
    <property type="project" value="TreeGrafter"/>
</dbReference>